<proteinExistence type="predicted"/>
<evidence type="ECO:0000259" key="3">
    <source>
        <dbReference type="Pfam" id="PF14417"/>
    </source>
</evidence>
<dbReference type="CDD" id="cd16936">
    <property type="entry name" value="HATPase_RsbW-like"/>
    <property type="match status" value="1"/>
</dbReference>
<keyword evidence="5" id="KW-1185">Reference proteome</keyword>
<dbReference type="SUPFAM" id="SSF55874">
    <property type="entry name" value="ATPase domain of HSP90 chaperone/DNA topoisomerase II/histidine kinase"/>
    <property type="match status" value="1"/>
</dbReference>
<protein>
    <submittedName>
        <fullName evidence="4">Anti-sigma regulatory factor (Ser/Thr protein kinase)</fullName>
    </submittedName>
</protein>
<dbReference type="InterPro" id="IPR003594">
    <property type="entry name" value="HATPase_dom"/>
</dbReference>
<keyword evidence="1" id="KW-0808">Transferase</keyword>
<dbReference type="PANTHER" id="PTHR35526:SF3">
    <property type="entry name" value="ANTI-SIGMA-F FACTOR RSBW"/>
    <property type="match status" value="1"/>
</dbReference>
<organism evidence="4 5">
    <name type="scientific">Actinoplanes lutulentus</name>
    <dbReference type="NCBI Taxonomy" id="1287878"/>
    <lineage>
        <taxon>Bacteria</taxon>
        <taxon>Bacillati</taxon>
        <taxon>Actinomycetota</taxon>
        <taxon>Actinomycetes</taxon>
        <taxon>Micromonosporales</taxon>
        <taxon>Micromonosporaceae</taxon>
        <taxon>Actinoplanes</taxon>
    </lineage>
</organism>
<dbReference type="InterPro" id="IPR050267">
    <property type="entry name" value="Anti-sigma-factor_SerPK"/>
</dbReference>
<evidence type="ECO:0000313" key="4">
    <source>
        <dbReference type="EMBL" id="RAK43197.1"/>
    </source>
</evidence>
<dbReference type="Pfam" id="PF14417">
    <property type="entry name" value="MEDS"/>
    <property type="match status" value="1"/>
</dbReference>
<dbReference type="Gene3D" id="3.30.565.10">
    <property type="entry name" value="Histidine kinase-like ATPase, C-terminal domain"/>
    <property type="match status" value="1"/>
</dbReference>
<name>A0A327ZJS3_9ACTN</name>
<dbReference type="EMBL" id="QLMJ01000001">
    <property type="protein sequence ID" value="RAK43197.1"/>
    <property type="molecule type" value="Genomic_DNA"/>
</dbReference>
<dbReference type="InterPro" id="IPR036890">
    <property type="entry name" value="HATPase_C_sf"/>
</dbReference>
<dbReference type="PANTHER" id="PTHR35526">
    <property type="entry name" value="ANTI-SIGMA-F FACTOR RSBW-RELATED"/>
    <property type="match status" value="1"/>
</dbReference>
<keyword evidence="1" id="KW-0723">Serine/threonine-protein kinase</keyword>
<accession>A0A327ZJS3</accession>
<evidence type="ECO:0000259" key="2">
    <source>
        <dbReference type="Pfam" id="PF13581"/>
    </source>
</evidence>
<comment type="caution">
    <text evidence="4">The sequence shown here is derived from an EMBL/GenBank/DDBJ whole genome shotgun (WGS) entry which is preliminary data.</text>
</comment>
<dbReference type="Pfam" id="PF13581">
    <property type="entry name" value="HATPase_c_2"/>
    <property type="match status" value="1"/>
</dbReference>
<feature type="domain" description="Histidine kinase/HSP90-like ATPase" evidence="2">
    <location>
        <begin position="211"/>
        <end position="321"/>
    </location>
</feature>
<feature type="domain" description="MEDS" evidence="3">
    <location>
        <begin position="24"/>
        <end position="168"/>
    </location>
</feature>
<dbReference type="AlphaFoldDB" id="A0A327ZJS3"/>
<reference evidence="4 5" key="1">
    <citation type="submission" date="2018-06" db="EMBL/GenBank/DDBJ databases">
        <title>Genomic Encyclopedia of Type Strains, Phase III (KMG-III): the genomes of soil and plant-associated and newly described type strains.</title>
        <authorList>
            <person name="Whitman W."/>
        </authorList>
    </citation>
    <scope>NUCLEOTIDE SEQUENCE [LARGE SCALE GENOMIC DNA]</scope>
    <source>
        <strain evidence="4 5">CGMCC 4.7090</strain>
    </source>
</reference>
<gene>
    <name evidence="4" type="ORF">B0I29_101327</name>
</gene>
<dbReference type="Proteomes" id="UP000249341">
    <property type="component" value="Unassembled WGS sequence"/>
</dbReference>
<dbReference type="GO" id="GO:0004674">
    <property type="term" value="F:protein serine/threonine kinase activity"/>
    <property type="evidence" value="ECO:0007669"/>
    <property type="project" value="UniProtKB-KW"/>
</dbReference>
<keyword evidence="1" id="KW-0418">Kinase</keyword>
<evidence type="ECO:0000313" key="5">
    <source>
        <dbReference type="Proteomes" id="UP000249341"/>
    </source>
</evidence>
<dbReference type="InterPro" id="IPR047718">
    <property type="entry name" value="RsbA-like_anti_sig"/>
</dbReference>
<dbReference type="InterPro" id="IPR025847">
    <property type="entry name" value="MEDS_domain"/>
</dbReference>
<dbReference type="NCBIfam" id="NF041045">
    <property type="entry name" value="RsbA_anti_sig"/>
    <property type="match status" value="1"/>
</dbReference>
<evidence type="ECO:0000256" key="1">
    <source>
        <dbReference type="ARBA" id="ARBA00022527"/>
    </source>
</evidence>
<sequence>MNSMTGPNVITGVNSMITATVEFDHPGLLYRTPGEYRRGTAAFARAAVAAGDAVLVAVPGDNLTMLRDELADLGTAVRFADMAVDGRNPGRIIPCVLLAFAAEHAGRRVSIIGEPIWPGRSTVEYPACAAHEAMINAVFAGRDAAILCPYDASELDRTRLHDAWRTHPVMIVGGARRPSPWYVDPYRTAEGFNQPLPEVPSRAGTLSFTQVAELSRVRRFVAARAGAAGLPAERADDLTIALNELAENSLAHTGAGAAISVWDEAGMLVCQVDDSGHLADPLAGRIPPASSSEGGRGLILAHQLCDLVRIHARPDGTSIRIHMSL</sequence>